<dbReference type="InterPro" id="IPR004358">
    <property type="entry name" value="Sig_transdc_His_kin-like_C"/>
</dbReference>
<evidence type="ECO:0000313" key="12">
    <source>
        <dbReference type="Proteomes" id="UP000316304"/>
    </source>
</evidence>
<dbReference type="InterPro" id="IPR003594">
    <property type="entry name" value="HATPase_dom"/>
</dbReference>
<protein>
    <recommendedName>
        <fullName evidence="2">histidine kinase</fullName>
        <ecNumber evidence="2">2.7.13.3</ecNumber>
    </recommendedName>
</protein>
<dbReference type="Gene3D" id="1.10.287.130">
    <property type="match status" value="1"/>
</dbReference>
<evidence type="ECO:0000259" key="10">
    <source>
        <dbReference type="PROSITE" id="PS50109"/>
    </source>
</evidence>
<dbReference type="InterPro" id="IPR036890">
    <property type="entry name" value="HATPase_C_sf"/>
</dbReference>
<evidence type="ECO:0000256" key="9">
    <source>
        <dbReference type="SAM" id="MobiDB-lite"/>
    </source>
</evidence>
<reference evidence="11 12" key="1">
    <citation type="submission" date="2019-02" db="EMBL/GenBank/DDBJ databases">
        <title>Deep-cultivation of Planctomycetes and their phenomic and genomic characterization uncovers novel biology.</title>
        <authorList>
            <person name="Wiegand S."/>
            <person name="Jogler M."/>
            <person name="Boedeker C."/>
            <person name="Pinto D."/>
            <person name="Vollmers J."/>
            <person name="Rivas-Marin E."/>
            <person name="Kohn T."/>
            <person name="Peeters S.H."/>
            <person name="Heuer A."/>
            <person name="Rast P."/>
            <person name="Oberbeckmann S."/>
            <person name="Bunk B."/>
            <person name="Jeske O."/>
            <person name="Meyerdierks A."/>
            <person name="Storesund J.E."/>
            <person name="Kallscheuer N."/>
            <person name="Luecker S."/>
            <person name="Lage O.M."/>
            <person name="Pohl T."/>
            <person name="Merkel B.J."/>
            <person name="Hornburger P."/>
            <person name="Mueller R.-W."/>
            <person name="Bruemmer F."/>
            <person name="Labrenz M."/>
            <person name="Spormann A.M."/>
            <person name="Op Den Camp H."/>
            <person name="Overmann J."/>
            <person name="Amann R."/>
            <person name="Jetten M.S.M."/>
            <person name="Mascher T."/>
            <person name="Medema M.H."/>
            <person name="Devos D.P."/>
            <person name="Kaster A.-K."/>
            <person name="Ovreas L."/>
            <person name="Rohde M."/>
            <person name="Galperin M.Y."/>
            <person name="Jogler C."/>
        </authorList>
    </citation>
    <scope>NUCLEOTIDE SEQUENCE [LARGE SCALE GENOMIC DNA]</scope>
    <source>
        <strain evidence="11 12">Pla52o</strain>
    </source>
</reference>
<dbReference type="PRINTS" id="PR00344">
    <property type="entry name" value="BCTRLSENSOR"/>
</dbReference>
<dbReference type="CDD" id="cd00082">
    <property type="entry name" value="HisKA"/>
    <property type="match status" value="1"/>
</dbReference>
<dbReference type="InterPro" id="IPR036097">
    <property type="entry name" value="HisK_dim/P_sf"/>
</dbReference>
<evidence type="ECO:0000256" key="5">
    <source>
        <dbReference type="ARBA" id="ARBA00022741"/>
    </source>
</evidence>
<evidence type="ECO:0000256" key="1">
    <source>
        <dbReference type="ARBA" id="ARBA00000085"/>
    </source>
</evidence>
<dbReference type="Pfam" id="PF02518">
    <property type="entry name" value="HATPase_c"/>
    <property type="match status" value="1"/>
</dbReference>
<dbReference type="EMBL" id="SJPT01000001">
    <property type="protein sequence ID" value="TWU26366.1"/>
    <property type="molecule type" value="Genomic_DNA"/>
</dbReference>
<dbReference type="CDD" id="cd00075">
    <property type="entry name" value="HATPase"/>
    <property type="match status" value="1"/>
</dbReference>
<evidence type="ECO:0000256" key="7">
    <source>
        <dbReference type="ARBA" id="ARBA00022840"/>
    </source>
</evidence>
<proteinExistence type="predicted"/>
<dbReference type="Pfam" id="PF00512">
    <property type="entry name" value="HisKA"/>
    <property type="match status" value="1"/>
</dbReference>
<dbReference type="PANTHER" id="PTHR43065">
    <property type="entry name" value="SENSOR HISTIDINE KINASE"/>
    <property type="match status" value="1"/>
</dbReference>
<dbReference type="PROSITE" id="PS50109">
    <property type="entry name" value="HIS_KIN"/>
    <property type="match status" value="1"/>
</dbReference>
<comment type="catalytic activity">
    <reaction evidence="1">
        <text>ATP + protein L-histidine = ADP + protein N-phospho-L-histidine.</text>
        <dbReference type="EC" id="2.7.13.3"/>
    </reaction>
</comment>
<accession>A0A5C6CTJ9</accession>
<sequence length="457" mass="49605">MNNGEVISERFLSMIPTTPLLPNLRFQSFRWWLPRSLVATETLMRLLLRSADASSDRHVDPVTLQQTVQCLRADPPLLIFAVASFPGDPTSGDPTSGDPTSGDPTSGDPTSGDSTSLSNLATWLANNAVTLFANGDAFLAAPTITSQTRARWSELDAYFQTIPLDRWISEASLWLEATGPSLPSAWQQRWANVCVQDEAVSSSRVVADASGTAGDSLQQLARQIEHTGVLERSFDQQIHQRKLASLKQFAYGLSHEINNPLANISTRAQQLKQGEADPQRNASLQKIVDQVYRAHEMIADLMFYANPSLPEPSPCDLGQLLLQIADEFVVEVDSLSIRLETEVPLDAVLLDVDSTMIGEVMRVLLRNAIEAIGSSGAIMISIVDQSDRVLIDVADSGPGLSRGAREHAFDPYFSGREAGRGLGLGLCRAYRVIKLHDGEITLSGGPSGCVATISLPR</sequence>
<dbReference type="AlphaFoldDB" id="A0A5C6CTJ9"/>
<dbReference type="Gene3D" id="3.30.565.10">
    <property type="entry name" value="Histidine kinase-like ATPase, C-terminal domain"/>
    <property type="match status" value="1"/>
</dbReference>
<feature type="domain" description="Histidine kinase" evidence="10">
    <location>
        <begin position="252"/>
        <end position="457"/>
    </location>
</feature>
<keyword evidence="4 11" id="KW-0808">Transferase</keyword>
<organism evidence="11 12">
    <name type="scientific">Novipirellula galeiformis</name>
    <dbReference type="NCBI Taxonomy" id="2528004"/>
    <lineage>
        <taxon>Bacteria</taxon>
        <taxon>Pseudomonadati</taxon>
        <taxon>Planctomycetota</taxon>
        <taxon>Planctomycetia</taxon>
        <taxon>Pirellulales</taxon>
        <taxon>Pirellulaceae</taxon>
        <taxon>Novipirellula</taxon>
    </lineage>
</organism>
<dbReference type="SMART" id="SM00387">
    <property type="entry name" value="HATPase_c"/>
    <property type="match status" value="1"/>
</dbReference>
<evidence type="ECO:0000256" key="6">
    <source>
        <dbReference type="ARBA" id="ARBA00022777"/>
    </source>
</evidence>
<evidence type="ECO:0000256" key="3">
    <source>
        <dbReference type="ARBA" id="ARBA00022553"/>
    </source>
</evidence>
<keyword evidence="3" id="KW-0597">Phosphoprotein</keyword>
<evidence type="ECO:0000313" key="11">
    <source>
        <dbReference type="EMBL" id="TWU26366.1"/>
    </source>
</evidence>
<dbReference type="EC" id="2.7.13.3" evidence="2"/>
<keyword evidence="5" id="KW-0547">Nucleotide-binding</keyword>
<feature type="region of interest" description="Disordered" evidence="9">
    <location>
        <begin position="88"/>
        <end position="115"/>
    </location>
</feature>
<gene>
    <name evidence="11" type="primary">dctB</name>
    <name evidence="11" type="ORF">Pla52o_02190</name>
</gene>
<keyword evidence="6" id="KW-0418">Kinase</keyword>
<dbReference type="PANTHER" id="PTHR43065:SF10">
    <property type="entry name" value="PEROXIDE STRESS-ACTIVATED HISTIDINE KINASE MAK3"/>
    <property type="match status" value="1"/>
</dbReference>
<dbReference type="Proteomes" id="UP000316304">
    <property type="component" value="Unassembled WGS sequence"/>
</dbReference>
<dbReference type="InterPro" id="IPR003661">
    <property type="entry name" value="HisK_dim/P_dom"/>
</dbReference>
<dbReference type="SMART" id="SM00388">
    <property type="entry name" value="HisKA"/>
    <property type="match status" value="1"/>
</dbReference>
<evidence type="ECO:0000256" key="4">
    <source>
        <dbReference type="ARBA" id="ARBA00022679"/>
    </source>
</evidence>
<keyword evidence="7" id="KW-0067">ATP-binding</keyword>
<dbReference type="GO" id="GO:0005524">
    <property type="term" value="F:ATP binding"/>
    <property type="evidence" value="ECO:0007669"/>
    <property type="project" value="UniProtKB-KW"/>
</dbReference>
<name>A0A5C6CTJ9_9BACT</name>
<dbReference type="InterPro" id="IPR005467">
    <property type="entry name" value="His_kinase_dom"/>
</dbReference>
<evidence type="ECO:0000256" key="8">
    <source>
        <dbReference type="ARBA" id="ARBA00023012"/>
    </source>
</evidence>
<keyword evidence="8" id="KW-0902">Two-component regulatory system</keyword>
<dbReference type="GO" id="GO:0000155">
    <property type="term" value="F:phosphorelay sensor kinase activity"/>
    <property type="evidence" value="ECO:0007669"/>
    <property type="project" value="InterPro"/>
</dbReference>
<dbReference type="SUPFAM" id="SSF47384">
    <property type="entry name" value="Homodimeric domain of signal transducing histidine kinase"/>
    <property type="match status" value="1"/>
</dbReference>
<evidence type="ECO:0000256" key="2">
    <source>
        <dbReference type="ARBA" id="ARBA00012438"/>
    </source>
</evidence>
<dbReference type="SUPFAM" id="SSF55874">
    <property type="entry name" value="ATPase domain of HSP90 chaperone/DNA topoisomerase II/histidine kinase"/>
    <property type="match status" value="1"/>
</dbReference>
<keyword evidence="12" id="KW-1185">Reference proteome</keyword>
<comment type="caution">
    <text evidence="11">The sequence shown here is derived from an EMBL/GenBank/DDBJ whole genome shotgun (WGS) entry which is preliminary data.</text>
</comment>